<dbReference type="Pfam" id="PF01504">
    <property type="entry name" value="PIP5K"/>
    <property type="match status" value="2"/>
</dbReference>
<gene>
    <name evidence="5" type="primary">LOC106812733</name>
</gene>
<dbReference type="InterPro" id="IPR027484">
    <property type="entry name" value="PInositol-4-P-5-kinase_N"/>
</dbReference>
<sequence length="590" mass="65657">MPALHVDDYTSVIPRQLTAPDGQEFVLHSYAGPVFAAMRQAMHIKPPSFVHSVCPKTAQYLEFISNSKSGQDFYLTNDKRYMIKTEKEKYIHIFLSFLGDYISHFWKYPHSLLVKILGVYSISFGRNQLFFFVMQSVFFPDERIDDRFDLKGCYAGRYQQAEPPGSKVITVLKDKNFKTETIGFAGGTKEWFIEQLRADTDFLVDQGVLDYSLLVGRQKLVRDDRRVDIAEVKSVKRSRSIRELNRQSSTISSMSGASDFSGSMMSTTNLFFTTRNDVSADASASAGGGGGGDQRRGDNEPRTVRKGSATRRSTRRRVRTNQVDVVDDSSQSTASAAHAPSDDGGASDTIAVGHHDVPLEDATVHPRIRDAFPAGKYDRGSHVRGTREVVVSPAVPAAETPSVTRHRVNNTGVQQRANLVRRDSTIASHTSAHDADVDVSAMASTATATETTRVPPLITTNAVEAATSAKNVANSRALPPITTSVSTQGGAAGQPLEKHTFSFIDAKLIRHMNIENRRLLPHTKNPLHVVDGYEQRYYVGIIDIFTRYECRQKGARIWKTLYFLTLQQHSTLPPSKYAERFVREIANRVK</sequence>
<evidence type="ECO:0000259" key="3">
    <source>
        <dbReference type="PROSITE" id="PS51455"/>
    </source>
</evidence>
<name>A0ABM1EIZ8_PRICU</name>
<feature type="compositionally biased region" description="Basic residues" evidence="2">
    <location>
        <begin position="304"/>
        <end position="319"/>
    </location>
</feature>
<organism evidence="4 5">
    <name type="scientific">Priapulus caudatus</name>
    <name type="common">Priapulid worm</name>
    <dbReference type="NCBI Taxonomy" id="37621"/>
    <lineage>
        <taxon>Eukaryota</taxon>
        <taxon>Metazoa</taxon>
        <taxon>Ecdysozoa</taxon>
        <taxon>Scalidophora</taxon>
        <taxon>Priapulida</taxon>
        <taxon>Priapulimorpha</taxon>
        <taxon>Priapulimorphida</taxon>
        <taxon>Priapulidae</taxon>
        <taxon>Priapulus</taxon>
    </lineage>
</organism>
<protein>
    <submittedName>
        <fullName evidence="5">Uncharacterized protein LOC106812733</fullName>
    </submittedName>
</protein>
<accession>A0ABM1EIZ8</accession>
<reference evidence="5" key="1">
    <citation type="submission" date="2025-08" db="UniProtKB">
        <authorList>
            <consortium name="RefSeq"/>
        </authorList>
    </citation>
    <scope>IDENTIFICATION</scope>
</reference>
<keyword evidence="1" id="KW-0547">Nucleotide-binding</keyword>
<dbReference type="PROSITE" id="PS51455">
    <property type="entry name" value="PIPK"/>
    <property type="match status" value="1"/>
</dbReference>
<dbReference type="InterPro" id="IPR027483">
    <property type="entry name" value="PInositol-4-P-4/5-kinase_C_sf"/>
</dbReference>
<keyword evidence="1" id="KW-0808">Transferase</keyword>
<dbReference type="InterPro" id="IPR002498">
    <property type="entry name" value="PInositol-4-P-4/5-kinase_core"/>
</dbReference>
<feature type="compositionally biased region" description="Basic and acidic residues" evidence="2">
    <location>
        <begin position="293"/>
        <end position="303"/>
    </location>
</feature>
<feature type="domain" description="PIPK" evidence="3">
    <location>
        <begin position="1"/>
        <end position="589"/>
    </location>
</feature>
<dbReference type="PANTHER" id="PTHR23086:SF46">
    <property type="entry name" value="PHOSPHATIDYLINOSITOL 4-PHOSPHATE 5-KINASE-LIKE PROTEIN 1"/>
    <property type="match status" value="1"/>
</dbReference>
<dbReference type="Gene3D" id="3.30.810.10">
    <property type="entry name" value="2-Layer Sandwich"/>
    <property type="match status" value="2"/>
</dbReference>
<dbReference type="RefSeq" id="XP_014672169.1">
    <property type="nucleotide sequence ID" value="XM_014816683.1"/>
</dbReference>
<feature type="region of interest" description="Disordered" evidence="2">
    <location>
        <begin position="238"/>
        <end position="259"/>
    </location>
</feature>
<keyword evidence="1" id="KW-0067">ATP-binding</keyword>
<dbReference type="SMART" id="SM00330">
    <property type="entry name" value="PIPKc"/>
    <property type="match status" value="1"/>
</dbReference>
<evidence type="ECO:0000256" key="1">
    <source>
        <dbReference type="PROSITE-ProRule" id="PRU00781"/>
    </source>
</evidence>
<dbReference type="Gene3D" id="3.30.800.10">
    <property type="entry name" value="Phosphatidylinositol Phosphate Kinase II Beta"/>
    <property type="match status" value="1"/>
</dbReference>
<keyword evidence="1" id="KW-0418">Kinase</keyword>
<evidence type="ECO:0000313" key="5">
    <source>
        <dbReference type="RefSeq" id="XP_014672169.1"/>
    </source>
</evidence>
<dbReference type="SUPFAM" id="SSF56104">
    <property type="entry name" value="SAICAR synthase-like"/>
    <property type="match status" value="2"/>
</dbReference>
<keyword evidence="4" id="KW-1185">Reference proteome</keyword>
<evidence type="ECO:0000256" key="2">
    <source>
        <dbReference type="SAM" id="MobiDB-lite"/>
    </source>
</evidence>
<feature type="region of interest" description="Disordered" evidence="2">
    <location>
        <begin position="281"/>
        <end position="351"/>
    </location>
</feature>
<evidence type="ECO:0000313" key="4">
    <source>
        <dbReference type="Proteomes" id="UP000695022"/>
    </source>
</evidence>
<dbReference type="GeneID" id="106812733"/>
<dbReference type="InterPro" id="IPR023610">
    <property type="entry name" value="PInositol-4/5-P-5/4-kinase"/>
</dbReference>
<dbReference type="PANTHER" id="PTHR23086">
    <property type="entry name" value="PHOSPHATIDYLINOSITOL-4-PHOSPHATE 5-KINASE"/>
    <property type="match status" value="1"/>
</dbReference>
<dbReference type="Proteomes" id="UP000695022">
    <property type="component" value="Unplaced"/>
</dbReference>
<proteinExistence type="predicted"/>